<dbReference type="Pfam" id="PF00072">
    <property type="entry name" value="Response_reg"/>
    <property type="match status" value="1"/>
</dbReference>
<dbReference type="InterPro" id="IPR011006">
    <property type="entry name" value="CheY-like_superfamily"/>
</dbReference>
<proteinExistence type="predicted"/>
<dbReference type="RefSeq" id="WP_078482197.1">
    <property type="nucleotide sequence ID" value="NZ_MPRL01000002.1"/>
</dbReference>
<dbReference type="SMART" id="SM00448">
    <property type="entry name" value="REC"/>
    <property type="match status" value="1"/>
</dbReference>
<feature type="domain" description="Response regulatory" evidence="8">
    <location>
        <begin position="11"/>
        <end position="125"/>
    </location>
</feature>
<dbReference type="GO" id="GO:0000156">
    <property type="term" value="F:phosphorelay response regulator activity"/>
    <property type="evidence" value="ECO:0007669"/>
    <property type="project" value="TreeGrafter"/>
</dbReference>
<dbReference type="SUPFAM" id="SSF52172">
    <property type="entry name" value="CheY-like"/>
    <property type="match status" value="1"/>
</dbReference>
<dbReference type="Proteomes" id="UP000191110">
    <property type="component" value="Unassembled WGS sequence"/>
</dbReference>
<name>A0A1T2LAS6_9GAMM</name>
<evidence type="ECO:0000256" key="5">
    <source>
        <dbReference type="ARBA" id="ARBA00023163"/>
    </source>
</evidence>
<dbReference type="Pfam" id="PF00486">
    <property type="entry name" value="Trans_reg_C"/>
    <property type="match status" value="1"/>
</dbReference>
<reference evidence="10 11" key="1">
    <citation type="submission" date="2016-11" db="EMBL/GenBank/DDBJ databases">
        <title>Mixed transmission modes and dynamic genome evolution in an obligate animal-bacterial symbiosis.</title>
        <authorList>
            <person name="Russell S.L."/>
            <person name="Corbett-Detig R.B."/>
            <person name="Cavanaugh C.M."/>
        </authorList>
    </citation>
    <scope>NUCLEOTIDE SEQUENCE [LARGE SCALE GENOMIC DNA]</scope>
    <source>
        <strain evidence="10">Sveles-Q1</strain>
    </source>
</reference>
<evidence type="ECO:0008006" key="12">
    <source>
        <dbReference type="Google" id="ProtNLM"/>
    </source>
</evidence>
<evidence type="ECO:0000259" key="9">
    <source>
        <dbReference type="PROSITE" id="PS51755"/>
    </source>
</evidence>
<dbReference type="PROSITE" id="PS50110">
    <property type="entry name" value="RESPONSE_REGULATORY"/>
    <property type="match status" value="1"/>
</dbReference>
<dbReference type="OrthoDB" id="9810730at2"/>
<evidence type="ECO:0000256" key="2">
    <source>
        <dbReference type="ARBA" id="ARBA00023012"/>
    </source>
</evidence>
<evidence type="ECO:0000313" key="10">
    <source>
        <dbReference type="EMBL" id="OOZ42170.1"/>
    </source>
</evidence>
<dbReference type="InterPro" id="IPR036388">
    <property type="entry name" value="WH-like_DNA-bd_sf"/>
</dbReference>
<evidence type="ECO:0000256" key="7">
    <source>
        <dbReference type="PROSITE-ProRule" id="PRU01091"/>
    </source>
</evidence>
<dbReference type="PROSITE" id="PS51755">
    <property type="entry name" value="OMPR_PHOB"/>
    <property type="match status" value="1"/>
</dbReference>
<evidence type="ECO:0000259" key="8">
    <source>
        <dbReference type="PROSITE" id="PS50110"/>
    </source>
</evidence>
<keyword evidence="11" id="KW-1185">Reference proteome</keyword>
<gene>
    <name evidence="10" type="ORF">BOW53_00905</name>
</gene>
<evidence type="ECO:0000256" key="3">
    <source>
        <dbReference type="ARBA" id="ARBA00023015"/>
    </source>
</evidence>
<sequence length="229" mass="25893">MNENIILKHLNLLLVDDNRHIHAELNALFSTIFKSISLAYDAESALEMFATDSFDVVITDIEMPGIDGLSLIEKIRARNCEIPVIVLSAYTDKEYLFRAANLQIDGYITKPLSFKKLEPVLKRVAARLERLIKEIAISDEITYQPLFKLLFVDGEEVSLGGKECQLLELLLSNTHRVIGKPEISKTIWPNELVTESALKNLLGELRKKLKYSVICNHPGRGWVLMTKSA</sequence>
<dbReference type="CDD" id="cd17536">
    <property type="entry name" value="REC_YesN-like"/>
    <property type="match status" value="1"/>
</dbReference>
<dbReference type="GO" id="GO:0005829">
    <property type="term" value="C:cytosol"/>
    <property type="evidence" value="ECO:0007669"/>
    <property type="project" value="TreeGrafter"/>
</dbReference>
<dbReference type="Gene3D" id="3.40.50.2300">
    <property type="match status" value="1"/>
</dbReference>
<accession>A0A1T2LAS6</accession>
<dbReference type="InterPro" id="IPR001789">
    <property type="entry name" value="Sig_transdc_resp-reg_receiver"/>
</dbReference>
<evidence type="ECO:0000256" key="1">
    <source>
        <dbReference type="ARBA" id="ARBA00022553"/>
    </source>
</evidence>
<dbReference type="SMART" id="SM00862">
    <property type="entry name" value="Trans_reg_C"/>
    <property type="match status" value="1"/>
</dbReference>
<keyword evidence="5" id="KW-0804">Transcription</keyword>
<feature type="modified residue" description="4-aspartylphosphate" evidence="6">
    <location>
        <position position="60"/>
    </location>
</feature>
<dbReference type="PANTHER" id="PTHR48111">
    <property type="entry name" value="REGULATOR OF RPOS"/>
    <property type="match status" value="1"/>
</dbReference>
<protein>
    <recommendedName>
        <fullName evidence="12">Response regulatory domain-containing protein</fullName>
    </recommendedName>
</protein>
<dbReference type="InterPro" id="IPR039420">
    <property type="entry name" value="WalR-like"/>
</dbReference>
<dbReference type="Gene3D" id="1.10.10.10">
    <property type="entry name" value="Winged helix-like DNA-binding domain superfamily/Winged helix DNA-binding domain"/>
    <property type="match status" value="1"/>
</dbReference>
<feature type="domain" description="OmpR/PhoB-type" evidence="9">
    <location>
        <begin position="132"/>
        <end position="226"/>
    </location>
</feature>
<dbReference type="GO" id="GO:0006355">
    <property type="term" value="P:regulation of DNA-templated transcription"/>
    <property type="evidence" value="ECO:0007669"/>
    <property type="project" value="InterPro"/>
</dbReference>
<feature type="DNA-binding region" description="OmpR/PhoB-type" evidence="7">
    <location>
        <begin position="132"/>
        <end position="226"/>
    </location>
</feature>
<dbReference type="EMBL" id="MPRL01000002">
    <property type="protein sequence ID" value="OOZ42170.1"/>
    <property type="molecule type" value="Genomic_DNA"/>
</dbReference>
<dbReference type="GO" id="GO:0032993">
    <property type="term" value="C:protein-DNA complex"/>
    <property type="evidence" value="ECO:0007669"/>
    <property type="project" value="TreeGrafter"/>
</dbReference>
<dbReference type="PANTHER" id="PTHR48111:SF1">
    <property type="entry name" value="TWO-COMPONENT RESPONSE REGULATOR ORR33"/>
    <property type="match status" value="1"/>
</dbReference>
<dbReference type="CDD" id="cd00383">
    <property type="entry name" value="trans_reg_C"/>
    <property type="match status" value="1"/>
</dbReference>
<keyword evidence="1 6" id="KW-0597">Phosphoprotein</keyword>
<evidence type="ECO:0000256" key="6">
    <source>
        <dbReference type="PROSITE-ProRule" id="PRU00169"/>
    </source>
</evidence>
<keyword evidence="4 7" id="KW-0238">DNA-binding</keyword>
<evidence type="ECO:0000313" key="11">
    <source>
        <dbReference type="Proteomes" id="UP000191110"/>
    </source>
</evidence>
<dbReference type="InterPro" id="IPR001867">
    <property type="entry name" value="OmpR/PhoB-type_DNA-bd"/>
</dbReference>
<comment type="caution">
    <text evidence="10">The sequence shown here is derived from an EMBL/GenBank/DDBJ whole genome shotgun (WGS) entry which is preliminary data.</text>
</comment>
<keyword evidence="2" id="KW-0902">Two-component regulatory system</keyword>
<dbReference type="GO" id="GO:0000976">
    <property type="term" value="F:transcription cis-regulatory region binding"/>
    <property type="evidence" value="ECO:0007669"/>
    <property type="project" value="TreeGrafter"/>
</dbReference>
<evidence type="ECO:0000256" key="4">
    <source>
        <dbReference type="ARBA" id="ARBA00023125"/>
    </source>
</evidence>
<keyword evidence="3" id="KW-0805">Transcription regulation</keyword>
<organism evidence="10 11">
    <name type="scientific">Solemya pervernicosa gill symbiont</name>
    <dbReference type="NCBI Taxonomy" id="642797"/>
    <lineage>
        <taxon>Bacteria</taxon>
        <taxon>Pseudomonadati</taxon>
        <taxon>Pseudomonadota</taxon>
        <taxon>Gammaproteobacteria</taxon>
        <taxon>sulfur-oxidizing symbionts</taxon>
    </lineage>
</organism>
<dbReference type="AlphaFoldDB" id="A0A1T2LAS6"/>